<feature type="domain" description="Major facilitator superfamily (MFS) profile" evidence="8">
    <location>
        <begin position="1"/>
        <end position="405"/>
    </location>
</feature>
<dbReference type="Proteomes" id="UP000716004">
    <property type="component" value="Unassembled WGS sequence"/>
</dbReference>
<sequence length="414" mass="45964">MMKDKDWREDLMLGNRPLWSIGVAVMIRSIGFGATWPFMAIFFTRYLRIPIYEVGAIFAMLAISGVFFQISGGYLSDFRGRRFSLLLGSASGIAIYTSIITLLFSGAPALPIVVLFILTSVSGSIIFPAANAYVADVTLPFERTRAYSIYRILANTGWAAGPLMGSILFRYGIVWIFVLVDMTLLLQFSTLYLLVREKRDTRVRVNRMEGIRERFSMLLVYDSSLLIFSAGTFLLMMLVSQFSVTLPEYVVVKGAISADQLGYIYAVNGLVVMLGQFPTTSLVRRMRETDVVIIGTLFYMLGYFLVAFSSGLIPLMADMAIITTGENLTTPSMNSIVSKLAPQDRVGRYMAFNGMANSAGRAMGPTVGSLLLFLFSYNGFRVWSFMDVFGIASIILILTLQRKRGTSPQKLPSI</sequence>
<evidence type="ECO:0000256" key="7">
    <source>
        <dbReference type="SAM" id="Phobius"/>
    </source>
</evidence>
<evidence type="ECO:0000259" key="8">
    <source>
        <dbReference type="PROSITE" id="PS50850"/>
    </source>
</evidence>
<evidence type="ECO:0000313" key="10">
    <source>
        <dbReference type="Proteomes" id="UP000716004"/>
    </source>
</evidence>
<comment type="caution">
    <text evidence="9">The sequence shown here is derived from an EMBL/GenBank/DDBJ whole genome shotgun (WGS) entry which is preliminary data.</text>
</comment>
<dbReference type="PANTHER" id="PTHR23517:SF14">
    <property type="entry name" value="PUTATIVE-RELATED"/>
    <property type="match status" value="1"/>
</dbReference>
<feature type="transmembrane region" description="Helical" evidence="7">
    <location>
        <begin position="215"/>
        <end position="240"/>
    </location>
</feature>
<dbReference type="PANTHER" id="PTHR23517">
    <property type="entry name" value="RESISTANCE PROTEIN MDTM, PUTATIVE-RELATED-RELATED"/>
    <property type="match status" value="1"/>
</dbReference>
<evidence type="ECO:0000256" key="2">
    <source>
        <dbReference type="ARBA" id="ARBA00022448"/>
    </source>
</evidence>
<dbReference type="InterPro" id="IPR050171">
    <property type="entry name" value="MFS_Transporters"/>
</dbReference>
<organism evidence="9 10">
    <name type="scientific">Candidatus Sysuiplasma superficiale</name>
    <dbReference type="NCBI Taxonomy" id="2823368"/>
    <lineage>
        <taxon>Archaea</taxon>
        <taxon>Methanobacteriati</taxon>
        <taxon>Thermoplasmatota</taxon>
        <taxon>Thermoplasmata</taxon>
        <taxon>Candidatus Sysuiplasmatales</taxon>
        <taxon>Candidatus Sysuiplasmataceae</taxon>
        <taxon>Candidatus Sysuiplasma</taxon>
    </lineage>
</organism>
<proteinExistence type="predicted"/>
<feature type="transmembrane region" description="Helical" evidence="7">
    <location>
        <begin position="173"/>
        <end position="195"/>
    </location>
</feature>
<feature type="transmembrane region" description="Helical" evidence="7">
    <location>
        <begin position="291"/>
        <end position="313"/>
    </location>
</feature>
<feature type="transmembrane region" description="Helical" evidence="7">
    <location>
        <begin position="110"/>
        <end position="135"/>
    </location>
</feature>
<keyword evidence="3" id="KW-1003">Cell membrane</keyword>
<dbReference type="Pfam" id="PF07690">
    <property type="entry name" value="MFS_1"/>
    <property type="match status" value="1"/>
</dbReference>
<feature type="transmembrane region" description="Helical" evidence="7">
    <location>
        <begin position="380"/>
        <end position="400"/>
    </location>
</feature>
<protein>
    <submittedName>
        <fullName evidence="9">MFS transporter</fullName>
    </submittedName>
</protein>
<feature type="transmembrane region" description="Helical" evidence="7">
    <location>
        <begin position="147"/>
        <end position="167"/>
    </location>
</feature>
<comment type="subcellular location">
    <subcellularLocation>
        <location evidence="1">Cell membrane</location>
        <topology evidence="1">Multi-pass membrane protein</topology>
    </subcellularLocation>
</comment>
<dbReference type="InterPro" id="IPR020846">
    <property type="entry name" value="MFS_dom"/>
</dbReference>
<gene>
    <name evidence="9" type="ORF">J9259_04330</name>
</gene>
<evidence type="ECO:0000256" key="6">
    <source>
        <dbReference type="ARBA" id="ARBA00023136"/>
    </source>
</evidence>
<keyword evidence="4 7" id="KW-0812">Transmembrane</keyword>
<keyword evidence="2" id="KW-0813">Transport</keyword>
<accession>A0A8J7YJ82</accession>
<dbReference type="Gene3D" id="1.20.1250.20">
    <property type="entry name" value="MFS general substrate transporter like domains"/>
    <property type="match status" value="2"/>
</dbReference>
<feature type="transmembrane region" description="Helical" evidence="7">
    <location>
        <begin position="49"/>
        <end position="71"/>
    </location>
</feature>
<evidence type="ECO:0000256" key="4">
    <source>
        <dbReference type="ARBA" id="ARBA00022692"/>
    </source>
</evidence>
<feature type="transmembrane region" description="Helical" evidence="7">
    <location>
        <begin position="260"/>
        <end position="279"/>
    </location>
</feature>
<keyword evidence="6 7" id="KW-0472">Membrane</keyword>
<dbReference type="SUPFAM" id="SSF103473">
    <property type="entry name" value="MFS general substrate transporter"/>
    <property type="match status" value="1"/>
</dbReference>
<keyword evidence="5 7" id="KW-1133">Transmembrane helix</keyword>
<dbReference type="GO" id="GO:0005886">
    <property type="term" value="C:plasma membrane"/>
    <property type="evidence" value="ECO:0007669"/>
    <property type="project" value="UniProtKB-SubCell"/>
</dbReference>
<dbReference type="InterPro" id="IPR011701">
    <property type="entry name" value="MFS"/>
</dbReference>
<dbReference type="GO" id="GO:0022857">
    <property type="term" value="F:transmembrane transporter activity"/>
    <property type="evidence" value="ECO:0007669"/>
    <property type="project" value="InterPro"/>
</dbReference>
<dbReference type="AlphaFoldDB" id="A0A8J7YJ82"/>
<evidence type="ECO:0000256" key="5">
    <source>
        <dbReference type="ARBA" id="ARBA00022989"/>
    </source>
</evidence>
<reference evidence="9" key="1">
    <citation type="submission" date="2021-04" db="EMBL/GenBank/DDBJ databases">
        <title>Genomic insights into ecological role and evolution of a novel Thermoplasmata order Candidatus Sysuiplasmatales.</title>
        <authorList>
            <person name="Yuan Y."/>
        </authorList>
    </citation>
    <scope>NUCLEOTIDE SEQUENCE</scope>
    <source>
        <strain evidence="9">YP2-bin.285</strain>
    </source>
</reference>
<feature type="transmembrane region" description="Helical" evidence="7">
    <location>
        <begin position="83"/>
        <end position="104"/>
    </location>
</feature>
<dbReference type="EMBL" id="JAGVSJ010000008">
    <property type="protein sequence ID" value="MBX8631732.1"/>
    <property type="molecule type" value="Genomic_DNA"/>
</dbReference>
<feature type="transmembrane region" description="Helical" evidence="7">
    <location>
        <begin position="21"/>
        <end position="43"/>
    </location>
</feature>
<evidence type="ECO:0000313" key="9">
    <source>
        <dbReference type="EMBL" id="MBX8631732.1"/>
    </source>
</evidence>
<name>A0A8J7YJ82_9ARCH</name>
<dbReference type="PROSITE" id="PS50850">
    <property type="entry name" value="MFS"/>
    <property type="match status" value="1"/>
</dbReference>
<dbReference type="CDD" id="cd17329">
    <property type="entry name" value="MFS_MdtH_MDR_like"/>
    <property type="match status" value="1"/>
</dbReference>
<dbReference type="InterPro" id="IPR036259">
    <property type="entry name" value="MFS_trans_sf"/>
</dbReference>
<evidence type="ECO:0000256" key="3">
    <source>
        <dbReference type="ARBA" id="ARBA00022475"/>
    </source>
</evidence>
<evidence type="ECO:0000256" key="1">
    <source>
        <dbReference type="ARBA" id="ARBA00004651"/>
    </source>
</evidence>